<dbReference type="Pfam" id="PF03990">
    <property type="entry name" value="DUF348"/>
    <property type="match status" value="1"/>
</dbReference>
<dbReference type="InterPro" id="IPR007137">
    <property type="entry name" value="DUF348"/>
</dbReference>
<name>A0A652KJJ7_9ACTN</name>
<feature type="domain" description="DUF348" evidence="2">
    <location>
        <begin position="136"/>
        <end position="175"/>
    </location>
</feature>
<feature type="region of interest" description="Disordered" evidence="1">
    <location>
        <begin position="1"/>
        <end position="57"/>
    </location>
</feature>
<protein>
    <submittedName>
        <fullName evidence="3">DUF348 domain-containing protein</fullName>
    </submittedName>
</protein>
<dbReference type="EMBL" id="RDBM01000037">
    <property type="protein sequence ID" value="TXS23790.1"/>
    <property type="molecule type" value="Genomic_DNA"/>
</dbReference>
<gene>
    <name evidence="3" type="ORF">EAO74_24885</name>
</gene>
<dbReference type="AlphaFoldDB" id="A0A652KJJ7"/>
<feature type="compositionally biased region" description="Basic and acidic residues" evidence="1">
    <location>
        <begin position="45"/>
        <end position="57"/>
    </location>
</feature>
<proteinExistence type="predicted"/>
<feature type="compositionally biased region" description="Pro residues" evidence="1">
    <location>
        <begin position="22"/>
        <end position="42"/>
    </location>
</feature>
<comment type="caution">
    <text evidence="3">The sequence shown here is derived from an EMBL/GenBank/DDBJ whole genome shotgun (WGS) entry which is preliminary data.</text>
</comment>
<feature type="compositionally biased region" description="Basic residues" evidence="1">
    <location>
        <begin position="97"/>
        <end position="106"/>
    </location>
</feature>
<accession>A0A652KJJ7</accession>
<feature type="region of interest" description="Disordered" evidence="1">
    <location>
        <begin position="86"/>
        <end position="106"/>
    </location>
</feature>
<evidence type="ECO:0000256" key="1">
    <source>
        <dbReference type="SAM" id="MobiDB-lite"/>
    </source>
</evidence>
<sequence length="206" mass="22138">MGHSQGSHRAARGGRRTRRAPVRPPVPPPLPPRPPTERPLPPRSLAERSSPERSLHEQRTIVAGLWPGPLPVHDPTVLDTPLVPRQASHRKEPAGHRAVRRHRSDPRSLRRLVPRALVLAVLAGGTVAFLAQDKAVRVSVDGTSRTLHTFADDVGELLEAEGVTVGARDTVAPAPATGLDDGDEVVVLRETRGFGPVPGGAPWLRP</sequence>
<reference evidence="3" key="1">
    <citation type="submission" date="2018-10" db="EMBL/GenBank/DDBJ databases">
        <authorList>
            <person name="Hariharan J."/>
            <person name="Choudoir M.J."/>
            <person name="Diebold P."/>
            <person name="Panke-Buisse K."/>
            <person name="Campbell A.N."/>
            <person name="Buckley D.H."/>
        </authorList>
    </citation>
    <scope>NUCLEOTIDE SEQUENCE</scope>
    <source>
        <strain evidence="3">Gb1</strain>
    </source>
</reference>
<evidence type="ECO:0000313" key="3">
    <source>
        <dbReference type="EMBL" id="TXS23790.1"/>
    </source>
</evidence>
<evidence type="ECO:0000259" key="2">
    <source>
        <dbReference type="Pfam" id="PF03990"/>
    </source>
</evidence>
<organism evidence="3">
    <name type="scientific">Streptomyces sp. gb1(2016)</name>
    <dbReference type="NCBI Taxonomy" id="1828321"/>
    <lineage>
        <taxon>Bacteria</taxon>
        <taxon>Bacillati</taxon>
        <taxon>Actinomycetota</taxon>
        <taxon>Actinomycetes</taxon>
        <taxon>Kitasatosporales</taxon>
        <taxon>Streptomycetaceae</taxon>
        <taxon>Streptomyces</taxon>
    </lineage>
</organism>
<feature type="compositionally biased region" description="Basic residues" evidence="1">
    <location>
        <begin position="9"/>
        <end position="21"/>
    </location>
</feature>